<feature type="transmembrane region" description="Helical" evidence="1">
    <location>
        <begin position="43"/>
        <end position="63"/>
    </location>
</feature>
<sequence length="160" mass="17929">MHSLKKTELLKDILIAALWSISPLGEAKVGIPYGLLQGGNIYVVFVVCFLANVLVFPIMMFFLNTVNRYLLRWHFYKKNALFVARRAKTGSGDQIKKYGFYGLIFFVMLPVPGTGVYAGSIASYLFKIERKKAFLANTIGIFLSSLIVWATTLLTMKGMA</sequence>
<name>A0A4R7DFC2_9FLAO</name>
<keyword evidence="1" id="KW-0472">Membrane</keyword>
<proteinExistence type="predicted"/>
<reference evidence="2 3" key="1">
    <citation type="submission" date="2019-03" db="EMBL/GenBank/DDBJ databases">
        <title>Genomic Encyclopedia of Type Strains, Phase III (KMG-III): the genomes of soil and plant-associated and newly described type strains.</title>
        <authorList>
            <person name="Whitman W."/>
        </authorList>
    </citation>
    <scope>NUCLEOTIDE SEQUENCE [LARGE SCALE GENOMIC DNA]</scope>
    <source>
        <strain evidence="2 3">CECT 8455</strain>
    </source>
</reference>
<keyword evidence="1" id="KW-0812">Transmembrane</keyword>
<dbReference type="AlphaFoldDB" id="A0A4R7DFC2"/>
<dbReference type="Proteomes" id="UP000295274">
    <property type="component" value="Unassembled WGS sequence"/>
</dbReference>
<evidence type="ECO:0000256" key="1">
    <source>
        <dbReference type="SAM" id="Phobius"/>
    </source>
</evidence>
<protein>
    <submittedName>
        <fullName evidence="2">Putative membrane protein</fullName>
    </submittedName>
</protein>
<keyword evidence="1" id="KW-1133">Transmembrane helix</keyword>
<evidence type="ECO:0000313" key="2">
    <source>
        <dbReference type="EMBL" id="TDS19101.1"/>
    </source>
</evidence>
<gene>
    <name evidence="2" type="ORF">DFQ03_0818</name>
</gene>
<accession>A0A4R7DFC2</accession>
<dbReference type="InterPro" id="IPR009577">
    <property type="entry name" value="Sm_multidrug_ex"/>
</dbReference>
<dbReference type="Pfam" id="PF06695">
    <property type="entry name" value="Sm_multidrug_ex"/>
    <property type="match status" value="1"/>
</dbReference>
<organism evidence="2 3">
    <name type="scientific">Maribacter caenipelagi</name>
    <dbReference type="NCBI Taxonomy" id="1447781"/>
    <lineage>
        <taxon>Bacteria</taxon>
        <taxon>Pseudomonadati</taxon>
        <taxon>Bacteroidota</taxon>
        <taxon>Flavobacteriia</taxon>
        <taxon>Flavobacteriales</taxon>
        <taxon>Flavobacteriaceae</taxon>
        <taxon>Maribacter</taxon>
    </lineage>
</organism>
<comment type="caution">
    <text evidence="2">The sequence shown here is derived from an EMBL/GenBank/DDBJ whole genome shotgun (WGS) entry which is preliminary data.</text>
</comment>
<evidence type="ECO:0000313" key="3">
    <source>
        <dbReference type="Proteomes" id="UP000295274"/>
    </source>
</evidence>
<dbReference type="EMBL" id="SNZW01000011">
    <property type="protein sequence ID" value="TDS19101.1"/>
    <property type="molecule type" value="Genomic_DNA"/>
</dbReference>
<feature type="transmembrane region" description="Helical" evidence="1">
    <location>
        <begin position="98"/>
        <end position="122"/>
    </location>
</feature>
<keyword evidence="3" id="KW-1185">Reference proteome</keyword>
<feature type="transmembrane region" description="Helical" evidence="1">
    <location>
        <begin position="134"/>
        <end position="156"/>
    </location>
</feature>